<dbReference type="InterPro" id="IPR046342">
    <property type="entry name" value="CBS_dom_sf"/>
</dbReference>
<feature type="domain" description="BON" evidence="3">
    <location>
        <begin position="138"/>
        <end position="207"/>
    </location>
</feature>
<accession>A0A9Y2JN99</accession>
<dbReference type="PANTHER" id="PTHR43080:SF29">
    <property type="entry name" value="OS02G0818000 PROTEIN"/>
    <property type="match status" value="1"/>
</dbReference>
<dbReference type="InterPro" id="IPR051257">
    <property type="entry name" value="Diverse_CBS-Domain"/>
</dbReference>
<gene>
    <name evidence="5" type="ORF">QRX60_41435</name>
</gene>
<name>A0A9Y2JN99_9PSEU</name>
<dbReference type="InterPro" id="IPR007055">
    <property type="entry name" value="BON_dom"/>
</dbReference>
<evidence type="ECO:0000313" key="5">
    <source>
        <dbReference type="EMBL" id="WIY00459.1"/>
    </source>
</evidence>
<evidence type="ECO:0000256" key="2">
    <source>
        <dbReference type="PROSITE-ProRule" id="PRU00703"/>
    </source>
</evidence>
<proteinExistence type="predicted"/>
<dbReference type="SUPFAM" id="SSF54631">
    <property type="entry name" value="CBS-domain pair"/>
    <property type="match status" value="1"/>
</dbReference>
<dbReference type="Proteomes" id="UP001239397">
    <property type="component" value="Chromosome"/>
</dbReference>
<evidence type="ECO:0000259" key="3">
    <source>
        <dbReference type="PROSITE" id="PS50914"/>
    </source>
</evidence>
<dbReference type="EMBL" id="CP127295">
    <property type="protein sequence ID" value="WIY00459.1"/>
    <property type="molecule type" value="Genomic_DNA"/>
</dbReference>
<reference evidence="5 6" key="1">
    <citation type="submission" date="2023-06" db="EMBL/GenBank/DDBJ databases">
        <authorList>
            <person name="Oyuntsetseg B."/>
            <person name="Kim S.B."/>
        </authorList>
    </citation>
    <scope>NUCLEOTIDE SEQUENCE [LARGE SCALE GENOMIC DNA]</scope>
    <source>
        <strain evidence="5 6">4-36</strain>
    </source>
</reference>
<dbReference type="PROSITE" id="PS50914">
    <property type="entry name" value="BON"/>
    <property type="match status" value="1"/>
</dbReference>
<dbReference type="AlphaFoldDB" id="A0A9Y2JN99"/>
<keyword evidence="1 2" id="KW-0129">CBS domain</keyword>
<dbReference type="InterPro" id="IPR000644">
    <property type="entry name" value="CBS_dom"/>
</dbReference>
<dbReference type="InterPro" id="IPR017080">
    <property type="entry name" value="UCP036990_CBS_BON"/>
</dbReference>
<dbReference type="RefSeq" id="WP_285996925.1">
    <property type="nucleotide sequence ID" value="NZ_CP127295.1"/>
</dbReference>
<evidence type="ECO:0000259" key="4">
    <source>
        <dbReference type="PROSITE" id="PS51371"/>
    </source>
</evidence>
<keyword evidence="6" id="KW-1185">Reference proteome</keyword>
<feature type="domain" description="CBS" evidence="4">
    <location>
        <begin position="86"/>
        <end position="142"/>
    </location>
</feature>
<feature type="domain" description="CBS" evidence="4">
    <location>
        <begin position="10"/>
        <end position="67"/>
    </location>
</feature>
<evidence type="ECO:0000313" key="6">
    <source>
        <dbReference type="Proteomes" id="UP001239397"/>
    </source>
</evidence>
<organism evidence="5 6">
    <name type="scientific">Amycolatopsis mongoliensis</name>
    <dbReference type="NCBI Taxonomy" id="715475"/>
    <lineage>
        <taxon>Bacteria</taxon>
        <taxon>Bacillati</taxon>
        <taxon>Actinomycetota</taxon>
        <taxon>Actinomycetes</taxon>
        <taxon>Pseudonocardiales</taxon>
        <taxon>Pseudonocardiaceae</taxon>
        <taxon>Amycolatopsis</taxon>
    </lineage>
</organism>
<dbReference type="PROSITE" id="PS51371">
    <property type="entry name" value="CBS"/>
    <property type="match status" value="2"/>
</dbReference>
<dbReference type="Pfam" id="PF04972">
    <property type="entry name" value="BON"/>
    <property type="match status" value="1"/>
</dbReference>
<protein>
    <submittedName>
        <fullName evidence="5">CBS domain-containing protein</fullName>
    </submittedName>
</protein>
<dbReference type="KEGG" id="amog:QRX60_41435"/>
<evidence type="ECO:0000256" key="1">
    <source>
        <dbReference type="ARBA" id="ARBA00023122"/>
    </source>
</evidence>
<dbReference type="PIRSF" id="PIRSF036990">
    <property type="entry name" value="UCP036990_CBS_BON"/>
    <property type="match status" value="1"/>
</dbReference>
<sequence length="211" mass="23008">MNPGTVSAVMTADPITVSPQTPFKDIAELLTGNGISAVGVVDKTGALVGVVSEADLLPHLWEDRKPRWRDRRMARKAKACLAKDLMTSPAVTIDAGATFAAAAAQFARSGVRRLFVLRNGKVVGVLSRRDLIAVFTRGDADLEREVSEGVLRERLNLGPDRVRVEVRAGIVTVVGRVERRSDIDPVTRLIQELSGVVEVRNRLDYVWNDVA</sequence>
<dbReference type="PANTHER" id="PTHR43080">
    <property type="entry name" value="CBS DOMAIN-CONTAINING PROTEIN CBSX3, MITOCHONDRIAL"/>
    <property type="match status" value="1"/>
</dbReference>
<dbReference type="SMART" id="SM00116">
    <property type="entry name" value="CBS"/>
    <property type="match status" value="2"/>
</dbReference>
<dbReference type="Gene3D" id="3.10.580.10">
    <property type="entry name" value="CBS-domain"/>
    <property type="match status" value="1"/>
</dbReference>
<dbReference type="Gene3D" id="3.30.1340.30">
    <property type="match status" value="1"/>
</dbReference>
<dbReference type="Pfam" id="PF00571">
    <property type="entry name" value="CBS"/>
    <property type="match status" value="2"/>
</dbReference>